<sequence length="129" mass="14301">MPDAKRLAEDSEIVHNIPITITLRPRLGEDDPSSLDTKGTALGVKIPSVGRYAIGVAGADVAHTSDFVRAMLVSYTAFHSPNDTRLYVIGASDRQKDWDWARWLPHCNTSRNESGKGDLLAFDPRKVRR</sequence>
<evidence type="ECO:0000313" key="1">
    <source>
        <dbReference type="EMBL" id="PJF33911.1"/>
    </source>
</evidence>
<evidence type="ECO:0000313" key="2">
    <source>
        <dbReference type="Proteomes" id="UP000229681"/>
    </source>
</evidence>
<dbReference type="Proteomes" id="UP000229681">
    <property type="component" value="Unassembled WGS sequence"/>
</dbReference>
<name>A0A2M8P8L4_9CHLR</name>
<comment type="caution">
    <text evidence="1">The sequence shown here is derived from an EMBL/GenBank/DDBJ whole genome shotgun (WGS) entry which is preliminary data.</text>
</comment>
<proteinExistence type="predicted"/>
<dbReference type="AlphaFoldDB" id="A0A2M8P8L4"/>
<dbReference type="InterPro" id="IPR027417">
    <property type="entry name" value="P-loop_NTPase"/>
</dbReference>
<protein>
    <submittedName>
        <fullName evidence="1">Uncharacterized protein</fullName>
    </submittedName>
</protein>
<feature type="non-terminal residue" evidence="1">
    <location>
        <position position="129"/>
    </location>
</feature>
<gene>
    <name evidence="1" type="ORF">CUN49_17415</name>
</gene>
<organism evidence="1 2">
    <name type="scientific">Candidatus Thermofonsia Clade 1 bacterium</name>
    <dbReference type="NCBI Taxonomy" id="2364210"/>
    <lineage>
        <taxon>Bacteria</taxon>
        <taxon>Bacillati</taxon>
        <taxon>Chloroflexota</taxon>
        <taxon>Candidatus Thermofontia</taxon>
        <taxon>Candidatus Thermofonsia Clade 1</taxon>
    </lineage>
</organism>
<reference evidence="1 2" key="1">
    <citation type="submission" date="2017-11" db="EMBL/GenBank/DDBJ databases">
        <title>Evolution of Phototrophy in the Chloroflexi Phylum Driven by Horizontal Gene Transfer.</title>
        <authorList>
            <person name="Ward L.M."/>
            <person name="Hemp J."/>
            <person name="Shih P.M."/>
            <person name="Mcglynn S.E."/>
            <person name="Fischer W."/>
        </authorList>
    </citation>
    <scope>NUCLEOTIDE SEQUENCE [LARGE SCALE GENOMIC DNA]</scope>
    <source>
        <strain evidence="1">JP3_13</strain>
    </source>
</reference>
<accession>A0A2M8P8L4</accession>
<dbReference type="EMBL" id="PGTM01000695">
    <property type="protein sequence ID" value="PJF33911.1"/>
    <property type="molecule type" value="Genomic_DNA"/>
</dbReference>
<dbReference type="Gene3D" id="3.40.50.300">
    <property type="entry name" value="P-loop containing nucleotide triphosphate hydrolases"/>
    <property type="match status" value="1"/>
</dbReference>